<protein>
    <recommendedName>
        <fullName evidence="3">Cilia- and flagella-associated protein 58 central coiled coil domain-containing protein</fullName>
    </recommendedName>
</protein>
<dbReference type="InterPro" id="IPR049270">
    <property type="entry name" value="CFAP58_CC"/>
</dbReference>
<reference evidence="4" key="1">
    <citation type="submission" date="2015-11" db="EMBL/GenBank/DDBJ databases">
        <title>De novo transcriptome assembly of four potential Pierce s Disease insect vectors from Arizona vineyards.</title>
        <authorList>
            <person name="Tassone E.E."/>
        </authorList>
    </citation>
    <scope>NUCLEOTIDE SEQUENCE</scope>
</reference>
<dbReference type="Pfam" id="PF21771">
    <property type="entry name" value="CFAP58_CC"/>
    <property type="match status" value="1"/>
</dbReference>
<dbReference type="PANTHER" id="PTHR32083">
    <property type="entry name" value="CILIA AND FLAGELLA-ASSOCIATED PROTEIN 58-RELATED"/>
    <property type="match status" value="1"/>
</dbReference>
<feature type="domain" description="Cilia- and flagella-associated protein 58 central coiled coil" evidence="3">
    <location>
        <begin position="393"/>
        <end position="693"/>
    </location>
</feature>
<dbReference type="PANTHER" id="PTHR32083:SF0">
    <property type="entry name" value="CILIA AND FLAGELLA-ASSOCIATED PROTEIN 58"/>
    <property type="match status" value="1"/>
</dbReference>
<feature type="non-terminal residue" evidence="4">
    <location>
        <position position="736"/>
    </location>
</feature>
<dbReference type="EMBL" id="GECZ01029003">
    <property type="protein sequence ID" value="JAS40766.1"/>
    <property type="molecule type" value="Transcribed_RNA"/>
</dbReference>
<feature type="coiled-coil region" evidence="2">
    <location>
        <begin position="492"/>
        <end position="638"/>
    </location>
</feature>
<gene>
    <name evidence="4" type="ORF">g.34947</name>
</gene>
<sequence length="736" mass="85763">MLTDNKSFISSLTAKSGSSSVREQPAKDEYHIMEIEKEINNCEQACRSMCADLEHSPLTSRYVAEINRIWDLLNKSHNNSKRLVEIIKDQILTIANTNVKLTVASEASKGEQKNIDKLTQEVQRALRMVDTAHTREQVAQETIENLRQQINRLHSELEAKSRNTDQEGDFSAMAKTKEAQAKERERMVNEILSLRERLSAALSYQEELERKNSSADLRISELQQELENQINEMSKESRFKERFEDEVHRARKELGTKDNQIAILNEQTLELQVKLMQFQNTVKEMKAVSDKQVQTIENLNQRLIKAQDEYQREVGVVEDLKQMITVLNNQIKMNEEEIAKLVSEVAKTSTVQESFKKKLSKMEGTRNILEEQKAKLVMELQTLHRSLKEEKLRGNQDRKMLENVARERDIINKNLIKANSLVSEKERVAKLTDQAKLYLEHEIDNNNAEINRQLQHITSLEKEKDRHVADAVILTKKLEAAIEDSKLQQMALNDYKKKLTETEAKLSMKVAECENVRYELNTCCKNLNEAQEDITEYKHKAKVMTLQIEQLKEDIAGKEVQLMREQLALRKAHAEKEAMRVETMKVEHELKETKQQLTKLEIELASQLHIIREADVQHERDQKEIEQLTNARDIINAQLVKRNDELAVLREKTKTLQSSLDSGENHYSQRLEDIRILKLEIQKLITEKDVLTRNLTNMADLRTEIHHLEKDMSKERLKARALEEELQNPLNIHRWR</sequence>
<evidence type="ECO:0000256" key="1">
    <source>
        <dbReference type="ARBA" id="ARBA00023054"/>
    </source>
</evidence>
<organism evidence="4">
    <name type="scientific">Cuerna arida</name>
    <dbReference type="NCBI Taxonomy" id="1464854"/>
    <lineage>
        <taxon>Eukaryota</taxon>
        <taxon>Metazoa</taxon>
        <taxon>Ecdysozoa</taxon>
        <taxon>Arthropoda</taxon>
        <taxon>Hexapoda</taxon>
        <taxon>Insecta</taxon>
        <taxon>Pterygota</taxon>
        <taxon>Neoptera</taxon>
        <taxon>Paraneoptera</taxon>
        <taxon>Hemiptera</taxon>
        <taxon>Auchenorrhyncha</taxon>
        <taxon>Membracoidea</taxon>
        <taxon>Cicadellidae</taxon>
        <taxon>Cicadellinae</taxon>
        <taxon>Proconiini</taxon>
        <taxon>Cuerna</taxon>
    </lineage>
</organism>
<proteinExistence type="predicted"/>
<accession>A0A1B6ES40</accession>
<name>A0A1B6ES40_9HEMI</name>
<keyword evidence="1 2" id="KW-0175">Coiled coil</keyword>
<feature type="coiled-coil region" evidence="2">
    <location>
        <begin position="108"/>
        <end position="379"/>
    </location>
</feature>
<dbReference type="AlphaFoldDB" id="A0A1B6ES40"/>
<evidence type="ECO:0000313" key="4">
    <source>
        <dbReference type="EMBL" id="JAS40766.1"/>
    </source>
</evidence>
<evidence type="ECO:0000256" key="2">
    <source>
        <dbReference type="SAM" id="Coils"/>
    </source>
</evidence>
<dbReference type="GO" id="GO:0005856">
    <property type="term" value="C:cytoskeleton"/>
    <property type="evidence" value="ECO:0007669"/>
    <property type="project" value="TreeGrafter"/>
</dbReference>
<evidence type="ECO:0000259" key="3">
    <source>
        <dbReference type="Pfam" id="PF21771"/>
    </source>
</evidence>
<feature type="coiled-coil region" evidence="2">
    <location>
        <begin position="674"/>
        <end position="725"/>
    </location>
</feature>